<comment type="caution">
    <text evidence="3">The sequence shown here is derived from an EMBL/GenBank/DDBJ whole genome shotgun (WGS) entry which is preliminary data.</text>
</comment>
<organism evidence="3 4">
    <name type="scientific">Candidatus Curtissbacteria bacterium RBG_13_35_7</name>
    <dbReference type="NCBI Taxonomy" id="1797705"/>
    <lineage>
        <taxon>Bacteria</taxon>
        <taxon>Candidatus Curtissiibacteriota</taxon>
    </lineage>
</organism>
<evidence type="ECO:0000313" key="3">
    <source>
        <dbReference type="EMBL" id="OGD86746.1"/>
    </source>
</evidence>
<sequence length="362" mass="41045">MFTKPMILYLRRKSLEIYTNKVEGSSEKLEFPESIIKDEEILNKAGFEKLLLDFFNKISLKEKKIVIAISEELIFQKTIPQSAKEENTEVNNFFNEIPFDSQKIAKKLIKNDKELLLIATNKDLFENIILCLKQLSLQIVAVVPITLFNITSTSVLNKNDVNNILSNSKILKIGNFLTEEISDKQDSSQTLDSKSFLNKKILVIFIAIIIIIILFIFYFIKKPQFLSKFGNKTNETPSISTKTTISSPTPFASDSPLPSQILDRSKIKIQVVNGTGKIGQASQVKEKLESLNFSDISLENSDKQGNKETKVVFSQKIPAEIKEEIVKMLEDSFAKVNVGIENEIENYDFIITTGDDKVLDKQ</sequence>
<evidence type="ECO:0000259" key="2">
    <source>
        <dbReference type="Pfam" id="PF13399"/>
    </source>
</evidence>
<dbReference type="EMBL" id="MFAT01000018">
    <property type="protein sequence ID" value="OGD86746.1"/>
    <property type="molecule type" value="Genomic_DNA"/>
</dbReference>
<keyword evidence="1" id="KW-0472">Membrane</keyword>
<proteinExistence type="predicted"/>
<dbReference type="Proteomes" id="UP000176317">
    <property type="component" value="Unassembled WGS sequence"/>
</dbReference>
<dbReference type="InterPro" id="IPR027381">
    <property type="entry name" value="LytR/CpsA/Psr_C"/>
</dbReference>
<evidence type="ECO:0000313" key="4">
    <source>
        <dbReference type="Proteomes" id="UP000176317"/>
    </source>
</evidence>
<feature type="domain" description="LytR/CpsA/Psr regulator C-terminal" evidence="2">
    <location>
        <begin position="267"/>
        <end position="316"/>
    </location>
</feature>
<accession>A0A1F5G4E3</accession>
<gene>
    <name evidence="3" type="ORF">A2164_01585</name>
</gene>
<feature type="transmembrane region" description="Helical" evidence="1">
    <location>
        <begin position="201"/>
        <end position="220"/>
    </location>
</feature>
<reference evidence="3 4" key="1">
    <citation type="journal article" date="2016" name="Nat. Commun.">
        <title>Thousands of microbial genomes shed light on interconnected biogeochemical processes in an aquifer system.</title>
        <authorList>
            <person name="Anantharaman K."/>
            <person name="Brown C.T."/>
            <person name="Hug L.A."/>
            <person name="Sharon I."/>
            <person name="Castelle C.J."/>
            <person name="Probst A.J."/>
            <person name="Thomas B.C."/>
            <person name="Singh A."/>
            <person name="Wilkins M.J."/>
            <person name="Karaoz U."/>
            <person name="Brodie E.L."/>
            <person name="Williams K.H."/>
            <person name="Hubbard S.S."/>
            <person name="Banfield J.F."/>
        </authorList>
    </citation>
    <scope>NUCLEOTIDE SEQUENCE [LARGE SCALE GENOMIC DNA]</scope>
</reference>
<evidence type="ECO:0000256" key="1">
    <source>
        <dbReference type="SAM" id="Phobius"/>
    </source>
</evidence>
<protein>
    <recommendedName>
        <fullName evidence="2">LytR/CpsA/Psr regulator C-terminal domain-containing protein</fullName>
    </recommendedName>
</protein>
<dbReference type="Gene3D" id="3.30.420.40">
    <property type="match status" value="1"/>
</dbReference>
<dbReference type="Gene3D" id="3.30.70.2390">
    <property type="match status" value="1"/>
</dbReference>
<dbReference type="AlphaFoldDB" id="A0A1F5G4E3"/>
<dbReference type="Pfam" id="PF13399">
    <property type="entry name" value="LytR_C"/>
    <property type="match status" value="1"/>
</dbReference>
<name>A0A1F5G4E3_9BACT</name>
<keyword evidence="1" id="KW-0812">Transmembrane</keyword>
<keyword evidence="1" id="KW-1133">Transmembrane helix</keyword>